<dbReference type="AlphaFoldDB" id="A0A0J6F6R7"/>
<sequence length="85" mass="9432">IFQSLKASGTLPQRKKEGKHGTCQGGLGLVLGDDTIIAHQRIAWATSTWEGVQDFLWGRSSHLALSPRHEIRARVILQGRNQCLE</sequence>
<feature type="compositionally biased region" description="Polar residues" evidence="1">
    <location>
        <begin position="1"/>
        <end position="11"/>
    </location>
</feature>
<dbReference type="PATRIC" id="fig|328812.4.peg.2608"/>
<protein>
    <submittedName>
        <fullName evidence="2">Uncharacterized protein</fullName>
    </submittedName>
</protein>
<dbReference type="EMBL" id="LFJV01000263">
    <property type="protein sequence ID" value="KMM30517.1"/>
    <property type="molecule type" value="Genomic_DNA"/>
</dbReference>
<name>A0A0J6F6R7_9BACT</name>
<reference evidence="2 3" key="1">
    <citation type="submission" date="2015-06" db="EMBL/GenBank/DDBJ databases">
        <title>Draft Genome Sequence of Parabacteroides goldsteinii with Putative Novel Metallo-Beta-Lactamases Isolated from a Blood Culture from a Human Patient.</title>
        <authorList>
            <person name="Krogh T.J."/>
            <person name="Agergaard C.N."/>
            <person name="Moller-Jensen J."/>
            <person name="Justesen U.S."/>
        </authorList>
    </citation>
    <scope>NUCLEOTIDE SEQUENCE [LARGE SCALE GENOMIC DNA]</scope>
    <source>
        <strain evidence="2 3">910340</strain>
    </source>
</reference>
<proteinExistence type="predicted"/>
<accession>A0A0J6F6R7</accession>
<feature type="non-terminal residue" evidence="2">
    <location>
        <position position="85"/>
    </location>
</feature>
<gene>
    <name evidence="2" type="ORF">ACM15_27555</name>
</gene>
<evidence type="ECO:0000256" key="1">
    <source>
        <dbReference type="SAM" id="MobiDB-lite"/>
    </source>
</evidence>
<feature type="non-terminal residue" evidence="2">
    <location>
        <position position="1"/>
    </location>
</feature>
<feature type="region of interest" description="Disordered" evidence="1">
    <location>
        <begin position="1"/>
        <end position="21"/>
    </location>
</feature>
<evidence type="ECO:0000313" key="2">
    <source>
        <dbReference type="EMBL" id="KMM30517.1"/>
    </source>
</evidence>
<evidence type="ECO:0000313" key="3">
    <source>
        <dbReference type="Proteomes" id="UP000036166"/>
    </source>
</evidence>
<comment type="caution">
    <text evidence="2">The sequence shown here is derived from an EMBL/GenBank/DDBJ whole genome shotgun (WGS) entry which is preliminary data.</text>
</comment>
<organism evidence="2 3">
    <name type="scientific">Parabacteroides goldsteinii</name>
    <dbReference type="NCBI Taxonomy" id="328812"/>
    <lineage>
        <taxon>Bacteria</taxon>
        <taxon>Pseudomonadati</taxon>
        <taxon>Bacteroidota</taxon>
        <taxon>Bacteroidia</taxon>
        <taxon>Bacteroidales</taxon>
        <taxon>Tannerellaceae</taxon>
        <taxon>Parabacteroides</taxon>
    </lineage>
</organism>
<dbReference type="Proteomes" id="UP000036166">
    <property type="component" value="Unassembled WGS sequence"/>
</dbReference>